<organism evidence="1">
    <name type="scientific">Virus NIOZ-UU157</name>
    <dbReference type="NCBI Taxonomy" id="2763269"/>
    <lineage>
        <taxon>Viruses</taxon>
    </lineage>
</organism>
<name>A0A7S9SUC2_9VIRU</name>
<reference evidence="1" key="1">
    <citation type="submission" date="2020-08" db="EMBL/GenBank/DDBJ databases">
        <title>Bridging the membrane lipid divide: bacteria of the FCB group superphylum have the potential to synthesize archaeal ether lipids.</title>
        <authorList>
            <person name="Villanueva L."/>
            <person name="von Meijenfeldt F.A.B."/>
            <person name="Westbye A.B."/>
            <person name="Yadav S."/>
            <person name="Hopmans E.C."/>
            <person name="Dutilh B.E."/>
            <person name="Sinninghe Damste J.S."/>
        </authorList>
    </citation>
    <scope>NUCLEOTIDE SEQUENCE</scope>
    <source>
        <strain evidence="1">NIOZ-UU157</strain>
    </source>
</reference>
<accession>A0A7S9SUC2</accession>
<dbReference type="InterPro" id="IPR003615">
    <property type="entry name" value="HNH_nuc"/>
</dbReference>
<sequence>MTKKPIKPRVPRTRNAGTMTESMFWSMIRSALRQKSRWWKPIAECKKLARRVYKGKNKRQKWEHQCNKCKEWFKSDQVNVDHIEPAGSLNCSNDLPAFVDTLFCEQENLQVLCKTCHDQKTQLEKQLKQFKNKKT</sequence>
<dbReference type="CDD" id="cd00085">
    <property type="entry name" value="HNHc"/>
    <property type="match status" value="1"/>
</dbReference>
<dbReference type="Gene3D" id="1.10.30.50">
    <property type="match status" value="1"/>
</dbReference>
<evidence type="ECO:0000313" key="1">
    <source>
        <dbReference type="EMBL" id="QPI16430.1"/>
    </source>
</evidence>
<protein>
    <recommendedName>
        <fullName evidence="2">HNH endonuclease</fullName>
    </recommendedName>
</protein>
<evidence type="ECO:0008006" key="2">
    <source>
        <dbReference type="Google" id="ProtNLM"/>
    </source>
</evidence>
<gene>
    <name evidence="1" type="ORF">NIOZUU157_00323</name>
</gene>
<dbReference type="EMBL" id="MW030560">
    <property type="protein sequence ID" value="QPI16430.1"/>
    <property type="molecule type" value="Genomic_DNA"/>
</dbReference>
<proteinExistence type="predicted"/>